<feature type="repeat" description="ANK" evidence="3">
    <location>
        <begin position="535"/>
        <end position="567"/>
    </location>
</feature>
<dbReference type="Pfam" id="PF01477">
    <property type="entry name" value="PLAT"/>
    <property type="match status" value="1"/>
</dbReference>
<sequence>MQYLRYSSTISYIYISMQYLRYSSTILYIYIRRQIKRTEVPEGGHPTDNTWVRPHSAHPQVTLPPGDSRETTRPKSALEENGRHDSSWMEMHDDRASSKSNSTVATQTGGELLKDYDPLERVLTEGEMTDYEVHVLTGSRLGASTRADVKLVLCGDMGRTDEIYLPNSTTHKVKFQKGQEDIFDLECVFVGPLRKIIIGHDRKELGCGWFLESVVVKDKTHHIQHQVPCGRWLSARDSDGLTIREFPVSFSTTFRDTPEPEVAPPSERGSWREQGRETQSTLAVEPAPSVATSHTSMRTQVSRKDRGKEEEEGNDDDSSSYSSSSHNEAAEIARKPPQQEAPPKHIQRKDTFFDQPISEHDYSSAIEALSQSKSRDDDVESDKPAYSPRQRTFSESSSSSSSGSDTSDSDSESETAVLSRKDVGDDGSPRDKQNEKSEKISVTEKRSTDGTSGGQPTGGSTDQDRQLMRGSTIHHAAKQGDLPTIKRWLEHNAELAYSKDERGWSVLHNASAHGRMDVVQWLAVKLTDLDTETPTGYTPMHVAALQGHTNCMVVLLALGAKLDCRSTDQQTPLHLASMGGYLNTVKWLVANHASLEAQDWMERTPLDMAEEYQHKEVVEFLRMWMSQATHSQSQITATSLQWSTSQAEPVSPRKADRDNGNNSDTPSSESVTDDEDSDKLKKKHDDELMVRGSKS</sequence>
<feature type="compositionally biased region" description="Basic and acidic residues" evidence="5">
    <location>
        <begin position="67"/>
        <end position="97"/>
    </location>
</feature>
<feature type="repeat" description="ANK" evidence="3">
    <location>
        <begin position="568"/>
        <end position="600"/>
    </location>
</feature>
<dbReference type="PROSITE" id="PS50297">
    <property type="entry name" value="ANK_REP_REGION"/>
    <property type="match status" value="2"/>
</dbReference>
<evidence type="ECO:0000313" key="7">
    <source>
        <dbReference type="EMBL" id="KAK2166381.1"/>
    </source>
</evidence>
<dbReference type="Pfam" id="PF00023">
    <property type="entry name" value="Ank"/>
    <property type="match status" value="1"/>
</dbReference>
<feature type="compositionally biased region" description="Polar residues" evidence="5">
    <location>
        <begin position="636"/>
        <end position="648"/>
    </location>
</feature>
<evidence type="ECO:0000256" key="3">
    <source>
        <dbReference type="PROSITE-ProRule" id="PRU00023"/>
    </source>
</evidence>
<evidence type="ECO:0000256" key="1">
    <source>
        <dbReference type="ARBA" id="ARBA00022737"/>
    </source>
</evidence>
<gene>
    <name evidence="7" type="ORF">NP493_1324g01035</name>
</gene>
<feature type="domain" description="PLAT" evidence="6">
    <location>
        <begin position="129"/>
        <end position="247"/>
    </location>
</feature>
<keyword evidence="1" id="KW-0677">Repeat</keyword>
<feature type="compositionally biased region" description="Polar residues" evidence="5">
    <location>
        <begin position="290"/>
        <end position="300"/>
    </location>
</feature>
<feature type="compositionally biased region" description="Basic and acidic residues" evidence="5">
    <location>
        <begin position="348"/>
        <end position="362"/>
    </location>
</feature>
<dbReference type="AlphaFoldDB" id="A0AAD9K7V1"/>
<feature type="region of interest" description="Disordered" evidence="5">
    <location>
        <begin position="41"/>
        <end position="105"/>
    </location>
</feature>
<dbReference type="Gene3D" id="1.25.40.20">
    <property type="entry name" value="Ankyrin repeat-containing domain"/>
    <property type="match status" value="1"/>
</dbReference>
<dbReference type="InterPro" id="IPR001024">
    <property type="entry name" value="PLAT/LH2_dom"/>
</dbReference>
<dbReference type="PROSITE" id="PS50095">
    <property type="entry name" value="PLAT"/>
    <property type="match status" value="1"/>
</dbReference>
<name>A0AAD9K7V1_RIDPI</name>
<evidence type="ECO:0000259" key="6">
    <source>
        <dbReference type="PROSITE" id="PS50095"/>
    </source>
</evidence>
<dbReference type="Proteomes" id="UP001209878">
    <property type="component" value="Unassembled WGS sequence"/>
</dbReference>
<dbReference type="InterPro" id="IPR036392">
    <property type="entry name" value="PLAT/LH2_dom_sf"/>
</dbReference>
<proteinExistence type="predicted"/>
<dbReference type="EMBL" id="JAODUO010001323">
    <property type="protein sequence ID" value="KAK2166381.1"/>
    <property type="molecule type" value="Genomic_DNA"/>
</dbReference>
<evidence type="ECO:0000256" key="5">
    <source>
        <dbReference type="SAM" id="MobiDB-lite"/>
    </source>
</evidence>
<dbReference type="InterPro" id="IPR002110">
    <property type="entry name" value="Ankyrin_rpt"/>
</dbReference>
<evidence type="ECO:0000313" key="8">
    <source>
        <dbReference type="Proteomes" id="UP001209878"/>
    </source>
</evidence>
<keyword evidence="8" id="KW-1185">Reference proteome</keyword>
<dbReference type="SUPFAM" id="SSF48403">
    <property type="entry name" value="Ankyrin repeat"/>
    <property type="match status" value="1"/>
</dbReference>
<dbReference type="PANTHER" id="PTHR24201:SF15">
    <property type="entry name" value="ANKYRIN REPEAT DOMAIN-CONTAINING PROTEIN 66"/>
    <property type="match status" value="1"/>
</dbReference>
<dbReference type="SUPFAM" id="SSF49723">
    <property type="entry name" value="Lipase/lipooxygenase domain (PLAT/LH2 domain)"/>
    <property type="match status" value="1"/>
</dbReference>
<dbReference type="Pfam" id="PF12796">
    <property type="entry name" value="Ank_2"/>
    <property type="match status" value="1"/>
</dbReference>
<dbReference type="InterPro" id="IPR050776">
    <property type="entry name" value="Ank_Repeat/CDKN_Inhibitor"/>
</dbReference>
<protein>
    <recommendedName>
        <fullName evidence="6">PLAT domain-containing protein</fullName>
    </recommendedName>
</protein>
<dbReference type="InterPro" id="IPR036770">
    <property type="entry name" value="Ankyrin_rpt-contain_sf"/>
</dbReference>
<keyword evidence="2 3" id="KW-0040">ANK repeat</keyword>
<organism evidence="7 8">
    <name type="scientific">Ridgeia piscesae</name>
    <name type="common">Tubeworm</name>
    <dbReference type="NCBI Taxonomy" id="27915"/>
    <lineage>
        <taxon>Eukaryota</taxon>
        <taxon>Metazoa</taxon>
        <taxon>Spiralia</taxon>
        <taxon>Lophotrochozoa</taxon>
        <taxon>Annelida</taxon>
        <taxon>Polychaeta</taxon>
        <taxon>Sedentaria</taxon>
        <taxon>Canalipalpata</taxon>
        <taxon>Sabellida</taxon>
        <taxon>Siboglinidae</taxon>
        <taxon>Ridgeia</taxon>
    </lineage>
</organism>
<dbReference type="Gene3D" id="2.40.180.10">
    <property type="entry name" value="Catalase core domain"/>
    <property type="match status" value="1"/>
</dbReference>
<comment type="caution">
    <text evidence="4">Lacks conserved residue(s) required for the propagation of feature annotation.</text>
</comment>
<evidence type="ECO:0000256" key="4">
    <source>
        <dbReference type="PROSITE-ProRule" id="PRU00152"/>
    </source>
</evidence>
<dbReference type="SMART" id="SM00248">
    <property type="entry name" value="ANK"/>
    <property type="match status" value="4"/>
</dbReference>
<accession>A0AAD9K7V1</accession>
<feature type="compositionally biased region" description="Low complexity" evidence="5">
    <location>
        <begin position="394"/>
        <end position="406"/>
    </location>
</feature>
<feature type="compositionally biased region" description="Basic and acidic residues" evidence="5">
    <location>
        <begin position="419"/>
        <end position="448"/>
    </location>
</feature>
<evidence type="ECO:0000256" key="2">
    <source>
        <dbReference type="ARBA" id="ARBA00023043"/>
    </source>
</evidence>
<dbReference type="PROSITE" id="PS50088">
    <property type="entry name" value="ANK_REPEAT"/>
    <property type="match status" value="2"/>
</dbReference>
<dbReference type="PANTHER" id="PTHR24201">
    <property type="entry name" value="ANK_REP_REGION DOMAIN-CONTAINING PROTEIN"/>
    <property type="match status" value="1"/>
</dbReference>
<dbReference type="CDD" id="cd01756">
    <property type="entry name" value="PLAT_repeat"/>
    <property type="match status" value="1"/>
</dbReference>
<comment type="caution">
    <text evidence="7">The sequence shown here is derived from an EMBL/GenBank/DDBJ whole genome shotgun (WGS) entry which is preliminary data.</text>
</comment>
<dbReference type="SMART" id="SM00308">
    <property type="entry name" value="LH2"/>
    <property type="match status" value="1"/>
</dbReference>
<reference evidence="7" key="1">
    <citation type="journal article" date="2023" name="Mol. Biol. Evol.">
        <title>Third-Generation Sequencing Reveals the Adaptive Role of the Epigenome in Three Deep-Sea Polychaetes.</title>
        <authorList>
            <person name="Perez M."/>
            <person name="Aroh O."/>
            <person name="Sun Y."/>
            <person name="Lan Y."/>
            <person name="Juniper S.K."/>
            <person name="Young C.R."/>
            <person name="Angers B."/>
            <person name="Qian P.Y."/>
        </authorList>
    </citation>
    <scope>NUCLEOTIDE SEQUENCE</scope>
    <source>
        <strain evidence="7">R07B-5</strain>
    </source>
</reference>
<feature type="region of interest" description="Disordered" evidence="5">
    <location>
        <begin position="252"/>
        <end position="466"/>
    </location>
</feature>
<feature type="region of interest" description="Disordered" evidence="5">
    <location>
        <begin position="636"/>
        <end position="695"/>
    </location>
</feature>